<dbReference type="PANTHER" id="PTHR33927:SF3">
    <property type="entry name" value="INTEGRAL MEMBRANE PROTEIN TMPA"/>
    <property type="match status" value="1"/>
</dbReference>
<keyword evidence="1" id="KW-1133">Transmembrane helix</keyword>
<feature type="transmembrane region" description="Helical" evidence="1">
    <location>
        <begin position="313"/>
        <end position="332"/>
    </location>
</feature>
<dbReference type="RefSeq" id="XP_056516742.1">
    <property type="nucleotide sequence ID" value="XM_056671118.1"/>
</dbReference>
<dbReference type="GO" id="GO:0048315">
    <property type="term" value="P:conidium formation"/>
    <property type="evidence" value="ECO:0007669"/>
    <property type="project" value="TreeGrafter"/>
</dbReference>
<reference evidence="2" key="1">
    <citation type="submission" date="2022-11" db="EMBL/GenBank/DDBJ databases">
        <authorList>
            <person name="Petersen C."/>
        </authorList>
    </citation>
    <scope>NUCLEOTIDE SEQUENCE</scope>
    <source>
        <strain evidence="2">IBT 22155</strain>
    </source>
</reference>
<dbReference type="AlphaFoldDB" id="A0A9W9KT97"/>
<name>A0A9W9KT97_9EURO</name>
<dbReference type="InterPro" id="IPR052979">
    <property type="entry name" value="Adenylate-forming_domain"/>
</dbReference>
<comment type="caution">
    <text evidence="2">The sequence shown here is derived from an EMBL/GenBank/DDBJ whole genome shotgun (WGS) entry which is preliminary data.</text>
</comment>
<accession>A0A9W9KT97</accession>
<reference evidence="2" key="2">
    <citation type="journal article" date="2023" name="IMA Fungus">
        <title>Comparative genomic study of the Penicillium genus elucidates a diverse pangenome and 15 lateral gene transfer events.</title>
        <authorList>
            <person name="Petersen C."/>
            <person name="Sorensen T."/>
            <person name="Nielsen M.R."/>
            <person name="Sondergaard T.E."/>
            <person name="Sorensen J.L."/>
            <person name="Fitzpatrick D.A."/>
            <person name="Frisvad J.C."/>
            <person name="Nielsen K.L."/>
        </authorList>
    </citation>
    <scope>NUCLEOTIDE SEQUENCE</scope>
    <source>
        <strain evidence="2">IBT 22155</strain>
    </source>
</reference>
<dbReference type="GeneID" id="81410289"/>
<feature type="transmembrane region" description="Helical" evidence="1">
    <location>
        <begin position="236"/>
        <end position="262"/>
    </location>
</feature>
<dbReference type="EMBL" id="JAPQKL010000009">
    <property type="protein sequence ID" value="KAJ5118152.1"/>
    <property type="molecule type" value="Genomic_DNA"/>
</dbReference>
<evidence type="ECO:0000256" key="1">
    <source>
        <dbReference type="SAM" id="Phobius"/>
    </source>
</evidence>
<dbReference type="PANTHER" id="PTHR33927">
    <property type="entry name" value="TRANSMEMBRANE PROTEIN"/>
    <property type="match status" value="1"/>
</dbReference>
<feature type="transmembrane region" description="Helical" evidence="1">
    <location>
        <begin position="282"/>
        <end position="301"/>
    </location>
</feature>
<dbReference type="GO" id="GO:0005886">
    <property type="term" value="C:plasma membrane"/>
    <property type="evidence" value="ECO:0007669"/>
    <property type="project" value="TreeGrafter"/>
</dbReference>
<dbReference type="GO" id="GO:0043935">
    <property type="term" value="P:sexual sporulation resulting in formation of a cellular spore"/>
    <property type="evidence" value="ECO:0007669"/>
    <property type="project" value="TreeGrafter"/>
</dbReference>
<keyword evidence="1" id="KW-0472">Membrane</keyword>
<protein>
    <recommendedName>
        <fullName evidence="4">Integral membrane protein TmpA</fullName>
    </recommendedName>
</protein>
<keyword evidence="3" id="KW-1185">Reference proteome</keyword>
<proteinExistence type="predicted"/>
<dbReference type="OrthoDB" id="3142841at2759"/>
<sequence length="599" mass="66908">MADAETNGIGLPAPTAVATVADHGRIIENYDSQELADMDDDSEKIVENYDSQELADMDDDSEKIVENYDSQELADMDDDVEKDKTFLPAPPPMAVVADREKAVENYDSQELANMTDGPQRSARDKHKSIDMKDLEAQFAHYAPRRKRFAHFRYVMFTVYRRLFTVVFCANLACFLYVMIADRKQLALVNATAVNLVACGLARHPMMVNGIYRVVCSIPRSAPLSLRRRVAKAAHYGGVHSGCGTASLVWYIGFVALVSQTYWTNSAISDKTNLKFSPAPVSVAYVILVLLFVMVVVAYPTFRRKMHDWFELTHRFTSWLILALFVVLVMVFAHEVSRAEQQTLGHFLVTLPAFWLLIAAIVAVAHPWLLLRRVPVKAEPLSSHAVRLSFDFTPISFAKGVQVSKHPLRDWHSFAGFPDPIPADVKPVARGAGKKPFVKGHGHKRSWSIVVSKAGDWTADTIREPPTHLWKRGSLMRGVGYGLRVFDRIIIVTTGSGIGPCLGFLGDPKRPLIKVIWQTRTPVATYGQDVIDLVHQMGPNPIILDTNLLGRVDMIPIVRQQVEDFQAEAVFVISNPAMTQKIVYEFESQGIPAYGPIFDS</sequence>
<feature type="transmembrane region" description="Helical" evidence="1">
    <location>
        <begin position="352"/>
        <end position="370"/>
    </location>
</feature>
<dbReference type="GO" id="GO:0075306">
    <property type="term" value="P:regulation of conidium formation"/>
    <property type="evidence" value="ECO:0007669"/>
    <property type="project" value="TreeGrafter"/>
</dbReference>
<evidence type="ECO:0000313" key="3">
    <source>
        <dbReference type="Proteomes" id="UP001149079"/>
    </source>
</evidence>
<dbReference type="Proteomes" id="UP001149079">
    <property type="component" value="Unassembled WGS sequence"/>
</dbReference>
<keyword evidence="1" id="KW-0812">Transmembrane</keyword>
<organism evidence="2 3">
    <name type="scientific">Penicillium bovifimosum</name>
    <dbReference type="NCBI Taxonomy" id="126998"/>
    <lineage>
        <taxon>Eukaryota</taxon>
        <taxon>Fungi</taxon>
        <taxon>Dikarya</taxon>
        <taxon>Ascomycota</taxon>
        <taxon>Pezizomycotina</taxon>
        <taxon>Eurotiomycetes</taxon>
        <taxon>Eurotiomycetidae</taxon>
        <taxon>Eurotiales</taxon>
        <taxon>Aspergillaceae</taxon>
        <taxon>Penicillium</taxon>
    </lineage>
</organism>
<evidence type="ECO:0000313" key="2">
    <source>
        <dbReference type="EMBL" id="KAJ5118152.1"/>
    </source>
</evidence>
<gene>
    <name evidence="2" type="ORF">N7515_010375</name>
</gene>
<evidence type="ECO:0008006" key="4">
    <source>
        <dbReference type="Google" id="ProtNLM"/>
    </source>
</evidence>
<feature type="transmembrane region" description="Helical" evidence="1">
    <location>
        <begin position="153"/>
        <end position="179"/>
    </location>
</feature>